<dbReference type="Gene3D" id="3.30.565.10">
    <property type="entry name" value="Histidine kinase-like ATPase, C-terminal domain"/>
    <property type="match status" value="1"/>
</dbReference>
<name>A0A8S0RR44_OLEEU</name>
<dbReference type="EC" id="2.7.13.3" evidence="2"/>
<dbReference type="PANTHER" id="PTHR43719:SF46">
    <property type="entry name" value="PHYTOCHROME A"/>
    <property type="match status" value="1"/>
</dbReference>
<evidence type="ECO:0000313" key="6">
    <source>
        <dbReference type="Proteomes" id="UP000594638"/>
    </source>
</evidence>
<evidence type="ECO:0000256" key="1">
    <source>
        <dbReference type="ARBA" id="ARBA00000085"/>
    </source>
</evidence>
<dbReference type="SMART" id="SM00387">
    <property type="entry name" value="HATPase_c"/>
    <property type="match status" value="1"/>
</dbReference>
<dbReference type="Pfam" id="PF02518">
    <property type="entry name" value="HATPase_c"/>
    <property type="match status" value="1"/>
</dbReference>
<dbReference type="InterPro" id="IPR005467">
    <property type="entry name" value="His_kinase_dom"/>
</dbReference>
<organism evidence="5 6">
    <name type="scientific">Olea europaea subsp. europaea</name>
    <dbReference type="NCBI Taxonomy" id="158383"/>
    <lineage>
        <taxon>Eukaryota</taxon>
        <taxon>Viridiplantae</taxon>
        <taxon>Streptophyta</taxon>
        <taxon>Embryophyta</taxon>
        <taxon>Tracheophyta</taxon>
        <taxon>Spermatophyta</taxon>
        <taxon>Magnoliopsida</taxon>
        <taxon>eudicotyledons</taxon>
        <taxon>Gunneridae</taxon>
        <taxon>Pentapetalae</taxon>
        <taxon>asterids</taxon>
        <taxon>lamiids</taxon>
        <taxon>Lamiales</taxon>
        <taxon>Oleaceae</taxon>
        <taxon>Oleeae</taxon>
        <taxon>Olea</taxon>
    </lineage>
</organism>
<reference evidence="5 6" key="1">
    <citation type="submission" date="2019-12" db="EMBL/GenBank/DDBJ databases">
        <authorList>
            <person name="Alioto T."/>
            <person name="Alioto T."/>
            <person name="Gomez Garrido J."/>
        </authorList>
    </citation>
    <scope>NUCLEOTIDE SEQUENCE [LARGE SCALE GENOMIC DNA]</scope>
</reference>
<dbReference type="PANTHER" id="PTHR43719">
    <property type="entry name" value="TWO-COMPONENT HISTIDINE KINASE"/>
    <property type="match status" value="1"/>
</dbReference>
<accession>A0A8S0RR44</accession>
<evidence type="ECO:0000256" key="3">
    <source>
        <dbReference type="ARBA" id="ARBA00022553"/>
    </source>
</evidence>
<dbReference type="InterPro" id="IPR044767">
    <property type="entry name" value="Phy_HATPase-like"/>
</dbReference>
<dbReference type="AlphaFoldDB" id="A0A8S0RR44"/>
<dbReference type="CDD" id="cd16932">
    <property type="entry name" value="HATPase_Phy-like"/>
    <property type="match status" value="1"/>
</dbReference>
<dbReference type="InterPro" id="IPR050956">
    <property type="entry name" value="2C_system_His_kinase"/>
</dbReference>
<keyword evidence="3" id="KW-0597">Phosphoprotein</keyword>
<dbReference type="SUPFAM" id="SSF55874">
    <property type="entry name" value="ATPase domain of HSP90 chaperone/DNA topoisomerase II/histidine kinase"/>
    <property type="match status" value="1"/>
</dbReference>
<protein>
    <recommendedName>
        <fullName evidence="2">histidine kinase</fullName>
        <ecNumber evidence="2">2.7.13.3</ecNumber>
    </recommendedName>
</protein>
<dbReference type="InterPro" id="IPR036890">
    <property type="entry name" value="HATPase_C_sf"/>
</dbReference>
<sequence length="161" mass="17285">MMEFELQDVLAASISQVMMKSNGKGITVVDNLAQNLLSETLYGDSLRLQQVLADFLLVSVNFTPSGGQLGVVASLTKDSLGQSVQLGHLEFRITHTGGGVPEALLSQMFGTGAEASEEGISLLISRKLVRLMNGDVQYLREAGRSTFIISVELAVVEKNRA</sequence>
<dbReference type="Gramene" id="OE9A058583T1">
    <property type="protein sequence ID" value="OE9A058583C1"/>
    <property type="gene ID" value="OE9A058583"/>
</dbReference>
<dbReference type="Proteomes" id="UP000594638">
    <property type="component" value="Unassembled WGS sequence"/>
</dbReference>
<comment type="catalytic activity">
    <reaction evidence="1">
        <text>ATP + protein L-histidine = ADP + protein N-phospho-L-histidine.</text>
        <dbReference type="EC" id="2.7.13.3"/>
    </reaction>
</comment>
<dbReference type="InterPro" id="IPR003594">
    <property type="entry name" value="HATPase_dom"/>
</dbReference>
<feature type="domain" description="Histidine kinase" evidence="4">
    <location>
        <begin position="1"/>
        <end position="155"/>
    </location>
</feature>
<evidence type="ECO:0000313" key="5">
    <source>
        <dbReference type="EMBL" id="CAA2981639.1"/>
    </source>
</evidence>
<evidence type="ECO:0000256" key="2">
    <source>
        <dbReference type="ARBA" id="ARBA00012438"/>
    </source>
</evidence>
<keyword evidence="6" id="KW-1185">Reference proteome</keyword>
<evidence type="ECO:0000259" key="4">
    <source>
        <dbReference type="PROSITE" id="PS50109"/>
    </source>
</evidence>
<dbReference type="GO" id="GO:0005634">
    <property type="term" value="C:nucleus"/>
    <property type="evidence" value="ECO:0007669"/>
    <property type="project" value="TreeGrafter"/>
</dbReference>
<gene>
    <name evidence="5" type="ORF">OLEA9_A058583</name>
</gene>
<dbReference type="EMBL" id="CACTIH010003677">
    <property type="protein sequence ID" value="CAA2981639.1"/>
    <property type="molecule type" value="Genomic_DNA"/>
</dbReference>
<dbReference type="PROSITE" id="PS50109">
    <property type="entry name" value="HIS_KIN"/>
    <property type="match status" value="1"/>
</dbReference>
<proteinExistence type="predicted"/>
<dbReference type="OrthoDB" id="2015534at2759"/>
<dbReference type="GO" id="GO:0004673">
    <property type="term" value="F:protein histidine kinase activity"/>
    <property type="evidence" value="ECO:0007669"/>
    <property type="project" value="UniProtKB-EC"/>
</dbReference>
<comment type="caution">
    <text evidence="5">The sequence shown here is derived from an EMBL/GenBank/DDBJ whole genome shotgun (WGS) entry which is preliminary data.</text>
</comment>